<feature type="transmembrane region" description="Helical" evidence="8">
    <location>
        <begin position="160"/>
        <end position="185"/>
    </location>
</feature>
<dbReference type="GO" id="GO:0022857">
    <property type="term" value="F:transmembrane transporter activity"/>
    <property type="evidence" value="ECO:0007669"/>
    <property type="project" value="InterPro"/>
</dbReference>
<gene>
    <name evidence="9" type="ORF">HMPREF9555_00686</name>
</gene>
<keyword evidence="5 8" id="KW-0812">Transmembrane</keyword>
<dbReference type="GO" id="GO:0033214">
    <property type="term" value="P:siderophore-iron import into cell"/>
    <property type="evidence" value="ECO:0007669"/>
    <property type="project" value="TreeGrafter"/>
</dbReference>
<keyword evidence="3" id="KW-0813">Transport</keyword>
<dbReference type="SUPFAM" id="SSF81345">
    <property type="entry name" value="ABC transporter involved in vitamin B12 uptake, BtuC"/>
    <property type="match status" value="1"/>
</dbReference>
<dbReference type="HOGENOM" id="CLU_013016_0_1_9"/>
<dbReference type="AlphaFoldDB" id="E7N135"/>
<dbReference type="Pfam" id="PF01032">
    <property type="entry name" value="FecCD"/>
    <property type="match status" value="1"/>
</dbReference>
<feature type="transmembrane region" description="Helical" evidence="8">
    <location>
        <begin position="14"/>
        <end position="36"/>
    </location>
</feature>
<dbReference type="InterPro" id="IPR037294">
    <property type="entry name" value="ABC_BtuC-like"/>
</dbReference>
<name>E7N135_9FIRM</name>
<evidence type="ECO:0000256" key="5">
    <source>
        <dbReference type="ARBA" id="ARBA00022692"/>
    </source>
</evidence>
<feature type="transmembrane region" description="Helical" evidence="8">
    <location>
        <begin position="136"/>
        <end position="154"/>
    </location>
</feature>
<keyword evidence="4" id="KW-1003">Cell membrane</keyword>
<feature type="transmembrane region" description="Helical" evidence="8">
    <location>
        <begin position="296"/>
        <end position="318"/>
    </location>
</feature>
<dbReference type="InterPro" id="IPR000522">
    <property type="entry name" value="ABC_transptr_permease_BtuC"/>
</dbReference>
<dbReference type="Proteomes" id="UP000004633">
    <property type="component" value="Unassembled WGS sequence"/>
</dbReference>
<accession>E7N135</accession>
<dbReference type="STRING" id="749551.HMPREF9555_00686"/>
<dbReference type="CDD" id="cd06550">
    <property type="entry name" value="TM_ABC_iron-siderophores_like"/>
    <property type="match status" value="1"/>
</dbReference>
<evidence type="ECO:0000256" key="4">
    <source>
        <dbReference type="ARBA" id="ARBA00022475"/>
    </source>
</evidence>
<evidence type="ECO:0000256" key="3">
    <source>
        <dbReference type="ARBA" id="ARBA00022448"/>
    </source>
</evidence>
<dbReference type="RefSeq" id="WP_009349364.1">
    <property type="nucleotide sequence ID" value="NZ_GL638132.1"/>
</dbReference>
<dbReference type="GO" id="GO:0005886">
    <property type="term" value="C:plasma membrane"/>
    <property type="evidence" value="ECO:0007669"/>
    <property type="project" value="UniProtKB-SubCell"/>
</dbReference>
<feature type="transmembrane region" description="Helical" evidence="8">
    <location>
        <begin position="255"/>
        <end position="284"/>
    </location>
</feature>
<sequence>MTNLLYRLRRMPDVLLFGGAGGILLLSLFAGLLLGYLPIAPGELMEILHYQILGGAPPEIGAGAVSAVWDLRLPRILLAACVGMGLALSGTVMQAIFRNPMADPYIMGVSSGASLGVACAVFLGIGTALGAGSMGVGAFLGAVLVSALTIAAAGKIGGAGISYLLILGIALAAVCSGITGVLIYLGANSTGMDVTLYWLMGSVAAAKLPATIALLAVVVLMTLFFITQARILNLMLEGETAAIPLGRPLLPFMRLYLALNALLVGAVVLNAGLIGFLGLLVPHFTRMLLGTDHRRLLPAAVLFGGIAAVWADILGRVLVRGVDIPLGVTLALMGAPAFIVMLTRRAYRFGGAE</sequence>
<evidence type="ECO:0000256" key="2">
    <source>
        <dbReference type="ARBA" id="ARBA00007935"/>
    </source>
</evidence>
<dbReference type="EMBL" id="AECV01000008">
    <property type="protein sequence ID" value="EFW30144.1"/>
    <property type="molecule type" value="Genomic_DNA"/>
</dbReference>
<dbReference type="Gene3D" id="1.10.3470.10">
    <property type="entry name" value="ABC transporter involved in vitamin B12 uptake, BtuC"/>
    <property type="match status" value="1"/>
</dbReference>
<evidence type="ECO:0000313" key="10">
    <source>
        <dbReference type="Proteomes" id="UP000004633"/>
    </source>
</evidence>
<organism evidence="9 10">
    <name type="scientific">Selenomonas artemidis F0399</name>
    <dbReference type="NCBI Taxonomy" id="749551"/>
    <lineage>
        <taxon>Bacteria</taxon>
        <taxon>Bacillati</taxon>
        <taxon>Bacillota</taxon>
        <taxon>Negativicutes</taxon>
        <taxon>Selenomonadales</taxon>
        <taxon>Selenomonadaceae</taxon>
        <taxon>Selenomonas</taxon>
    </lineage>
</organism>
<proteinExistence type="inferred from homology"/>
<keyword evidence="6 8" id="KW-1133">Transmembrane helix</keyword>
<comment type="caution">
    <text evidence="9">The sequence shown here is derived from an EMBL/GenBank/DDBJ whole genome shotgun (WGS) entry which is preliminary data.</text>
</comment>
<dbReference type="PANTHER" id="PTHR30472">
    <property type="entry name" value="FERRIC ENTEROBACTIN TRANSPORT SYSTEM PERMEASE PROTEIN"/>
    <property type="match status" value="1"/>
</dbReference>
<feature type="transmembrane region" description="Helical" evidence="8">
    <location>
        <begin position="324"/>
        <end position="343"/>
    </location>
</feature>
<evidence type="ECO:0000256" key="1">
    <source>
        <dbReference type="ARBA" id="ARBA00004651"/>
    </source>
</evidence>
<feature type="transmembrane region" description="Helical" evidence="8">
    <location>
        <begin position="76"/>
        <end position="97"/>
    </location>
</feature>
<keyword evidence="7 8" id="KW-0472">Membrane</keyword>
<protein>
    <submittedName>
        <fullName evidence="9">Iron chelate uptake ABC transporter, FeCT family, permease protein</fullName>
    </submittedName>
</protein>
<feature type="transmembrane region" description="Helical" evidence="8">
    <location>
        <begin position="197"/>
        <end position="226"/>
    </location>
</feature>
<evidence type="ECO:0000256" key="8">
    <source>
        <dbReference type="SAM" id="Phobius"/>
    </source>
</evidence>
<dbReference type="PANTHER" id="PTHR30472:SF25">
    <property type="entry name" value="ABC TRANSPORTER PERMEASE PROTEIN MJ0876-RELATED"/>
    <property type="match status" value="1"/>
</dbReference>
<evidence type="ECO:0000256" key="7">
    <source>
        <dbReference type="ARBA" id="ARBA00023136"/>
    </source>
</evidence>
<reference evidence="9 10" key="1">
    <citation type="submission" date="2010-08" db="EMBL/GenBank/DDBJ databases">
        <authorList>
            <person name="Weinstock G."/>
            <person name="Sodergren E."/>
            <person name="Clifton S."/>
            <person name="Fulton L."/>
            <person name="Fulton B."/>
            <person name="Courtney L."/>
            <person name="Fronick C."/>
            <person name="Harrison M."/>
            <person name="Strong C."/>
            <person name="Farmer C."/>
            <person name="Delahaunty K."/>
            <person name="Markovic C."/>
            <person name="Hall O."/>
            <person name="Minx P."/>
            <person name="Tomlinson C."/>
            <person name="Mitreva M."/>
            <person name="Hou S."/>
            <person name="Chen J."/>
            <person name="Wollam A."/>
            <person name="Pepin K.H."/>
            <person name="Johnson M."/>
            <person name="Bhonagiri V."/>
            <person name="Zhang X."/>
            <person name="Suruliraj S."/>
            <person name="Warren W."/>
            <person name="Chinwalla A."/>
            <person name="Mardis E.R."/>
            <person name="Wilson R.K."/>
        </authorList>
    </citation>
    <scope>NUCLEOTIDE SEQUENCE [LARGE SCALE GENOMIC DNA]</scope>
    <source>
        <strain evidence="9 10">F0399</strain>
    </source>
</reference>
<comment type="subcellular location">
    <subcellularLocation>
        <location evidence="1">Cell membrane</location>
        <topology evidence="1">Multi-pass membrane protein</topology>
    </subcellularLocation>
</comment>
<feature type="transmembrane region" description="Helical" evidence="8">
    <location>
        <begin position="109"/>
        <end position="129"/>
    </location>
</feature>
<comment type="similarity">
    <text evidence="2">Belongs to the binding-protein-dependent transport system permease family. FecCD subfamily.</text>
</comment>
<evidence type="ECO:0000256" key="6">
    <source>
        <dbReference type="ARBA" id="ARBA00022989"/>
    </source>
</evidence>
<keyword evidence="10" id="KW-1185">Reference proteome</keyword>
<evidence type="ECO:0000313" key="9">
    <source>
        <dbReference type="EMBL" id="EFW30144.1"/>
    </source>
</evidence>